<reference evidence="7 8" key="1">
    <citation type="submission" date="2018-11" db="EMBL/GenBank/DDBJ databases">
        <authorList>
            <consortium name="Pathogen Informatics"/>
        </authorList>
    </citation>
    <scope>NUCLEOTIDE SEQUENCE [LARGE SCALE GENOMIC DNA]</scope>
</reference>
<evidence type="ECO:0000256" key="2">
    <source>
        <dbReference type="ARBA" id="ARBA00006772"/>
    </source>
</evidence>
<dbReference type="GO" id="GO:0015137">
    <property type="term" value="F:citrate transmembrane transporter activity"/>
    <property type="evidence" value="ECO:0007669"/>
    <property type="project" value="TreeGrafter"/>
</dbReference>
<evidence type="ECO:0000256" key="6">
    <source>
        <dbReference type="SAM" id="Phobius"/>
    </source>
</evidence>
<dbReference type="InterPro" id="IPR001898">
    <property type="entry name" value="SLC13A/DASS"/>
</dbReference>
<proteinExistence type="inferred from homology"/>
<comment type="subcellular location">
    <subcellularLocation>
        <location evidence="1">Membrane</location>
        <topology evidence="1">Multi-pass membrane protein</topology>
    </subcellularLocation>
</comment>
<feature type="transmembrane region" description="Helical" evidence="6">
    <location>
        <begin position="122"/>
        <end position="144"/>
    </location>
</feature>
<evidence type="ECO:0000256" key="4">
    <source>
        <dbReference type="ARBA" id="ARBA00022989"/>
    </source>
</evidence>
<dbReference type="GO" id="GO:0005886">
    <property type="term" value="C:plasma membrane"/>
    <property type="evidence" value="ECO:0007669"/>
    <property type="project" value="TreeGrafter"/>
</dbReference>
<sequence>MGSSCSNSCCFSFSFHQVGGLSRVITNALQSVKSVSPFGLVCIITILGASITEIVSNSATVTILVPIMFDLAKSINVHPFLLSLPLTIATSLAFMLPAATAPNAIVYSKGRVKLVDMVIPKLFTLIAHSCHLNVSIWSIVAVFASV</sequence>
<keyword evidence="3 6" id="KW-0812">Transmembrane</keyword>
<dbReference type="OrthoDB" id="6262998at2759"/>
<gene>
    <name evidence="7" type="ORF">DILT_LOCUS834</name>
</gene>
<evidence type="ECO:0000256" key="1">
    <source>
        <dbReference type="ARBA" id="ARBA00004141"/>
    </source>
</evidence>
<organism evidence="7 8">
    <name type="scientific">Dibothriocephalus latus</name>
    <name type="common">Fish tapeworm</name>
    <name type="synonym">Diphyllobothrium latum</name>
    <dbReference type="NCBI Taxonomy" id="60516"/>
    <lineage>
        <taxon>Eukaryota</taxon>
        <taxon>Metazoa</taxon>
        <taxon>Spiralia</taxon>
        <taxon>Lophotrochozoa</taxon>
        <taxon>Platyhelminthes</taxon>
        <taxon>Cestoda</taxon>
        <taxon>Eucestoda</taxon>
        <taxon>Diphyllobothriidea</taxon>
        <taxon>Diphyllobothriidae</taxon>
        <taxon>Dibothriocephalus</taxon>
    </lineage>
</organism>
<evidence type="ECO:0008006" key="9">
    <source>
        <dbReference type="Google" id="ProtNLM"/>
    </source>
</evidence>
<keyword evidence="8" id="KW-1185">Reference proteome</keyword>
<dbReference type="Pfam" id="PF00939">
    <property type="entry name" value="Na_sulph_symp"/>
    <property type="match status" value="1"/>
</dbReference>
<dbReference type="AlphaFoldDB" id="A0A3P6QAG3"/>
<dbReference type="GO" id="GO:0015141">
    <property type="term" value="F:succinate transmembrane transporter activity"/>
    <property type="evidence" value="ECO:0007669"/>
    <property type="project" value="TreeGrafter"/>
</dbReference>
<protein>
    <recommendedName>
        <fullName evidence="9">Citrate transporter-like domain-containing protein</fullName>
    </recommendedName>
</protein>
<dbReference type="PANTHER" id="PTHR10283:SF82">
    <property type="entry name" value="SOLUTE CARRIER FAMILY 13 MEMBER 2"/>
    <property type="match status" value="1"/>
</dbReference>
<feature type="transmembrane region" description="Helical" evidence="6">
    <location>
        <begin position="80"/>
        <end position="101"/>
    </location>
</feature>
<accession>A0A3P6QAG3</accession>
<keyword evidence="5 6" id="KW-0472">Membrane</keyword>
<keyword evidence="4 6" id="KW-1133">Transmembrane helix</keyword>
<evidence type="ECO:0000256" key="5">
    <source>
        <dbReference type="ARBA" id="ARBA00023136"/>
    </source>
</evidence>
<dbReference type="EMBL" id="UYRU01004200">
    <property type="protein sequence ID" value="VDK37105.1"/>
    <property type="molecule type" value="Genomic_DNA"/>
</dbReference>
<dbReference type="Proteomes" id="UP000281553">
    <property type="component" value="Unassembled WGS sequence"/>
</dbReference>
<feature type="transmembrane region" description="Helical" evidence="6">
    <location>
        <begin position="38"/>
        <end position="68"/>
    </location>
</feature>
<evidence type="ECO:0000313" key="8">
    <source>
        <dbReference type="Proteomes" id="UP000281553"/>
    </source>
</evidence>
<comment type="similarity">
    <text evidence="2">Belongs to the SLC13A/DASS transporter (TC 2.A.47) family. NADC subfamily.</text>
</comment>
<evidence type="ECO:0000313" key="7">
    <source>
        <dbReference type="EMBL" id="VDK37105.1"/>
    </source>
</evidence>
<dbReference type="PANTHER" id="PTHR10283">
    <property type="entry name" value="SOLUTE CARRIER FAMILY 13 MEMBER"/>
    <property type="match status" value="1"/>
</dbReference>
<evidence type="ECO:0000256" key="3">
    <source>
        <dbReference type="ARBA" id="ARBA00022692"/>
    </source>
</evidence>
<name>A0A3P6QAG3_DIBLA</name>